<keyword evidence="5 12" id="KW-0347">Helicase</keyword>
<proteinExistence type="inferred from homology"/>
<feature type="domain" description="Helicase C-terminal" evidence="14">
    <location>
        <begin position="1"/>
        <end position="151"/>
    </location>
</feature>
<keyword evidence="7" id="KW-0238">DNA-binding</keyword>
<sequence length="372" mass="41444">MADIIAICKSYYGKTGIVYCLSKKSCETTAAQLKKAGINAQFYHAGMEVDTRTKVQTDWQQGRCSVVCATIAFGMGIDKPDVRYVVHSTLPRNMEGYYQETGRAGRDGKLSKCIMFYNFRDFMHLKKMISDDKSLKPGQREHHSSLLHNVMQYCENETDCRRKQVLLYFNEQFDSKKCNRKCDNCMNAKNMITKDCTAEARQNLLQTAASPTVEYSVRNSAEQQLKQAAIEHFGPFMEMLSNIVSVEGNAQPEVRMLATLALKNELTAKNDGDRNLKFARWESPVITDEQKTKVKTVALNALTDQISGVASSAAQLVAAIATIELPLVGNVEHERGLLNLAQTNGKEKGSTLNISQSESLTDKVSVALQVVL</sequence>
<evidence type="ECO:0000256" key="10">
    <source>
        <dbReference type="ARBA" id="ARBA00034617"/>
    </source>
</evidence>
<gene>
    <name evidence="15" type="ORF">FF38_03425</name>
</gene>
<dbReference type="STRING" id="7375.A0A0L0BVC2"/>
<evidence type="ECO:0000259" key="14">
    <source>
        <dbReference type="PROSITE" id="PS51194"/>
    </source>
</evidence>
<comment type="similarity">
    <text evidence="2 12">Belongs to the helicase family. RecQ subfamily.</text>
</comment>
<organism evidence="15 16">
    <name type="scientific">Lucilia cuprina</name>
    <name type="common">Green bottle fly</name>
    <name type="synonym">Australian sheep blowfly</name>
    <dbReference type="NCBI Taxonomy" id="7375"/>
    <lineage>
        <taxon>Eukaryota</taxon>
        <taxon>Metazoa</taxon>
        <taxon>Ecdysozoa</taxon>
        <taxon>Arthropoda</taxon>
        <taxon>Hexapoda</taxon>
        <taxon>Insecta</taxon>
        <taxon>Pterygota</taxon>
        <taxon>Neoptera</taxon>
        <taxon>Endopterygota</taxon>
        <taxon>Diptera</taxon>
        <taxon>Brachycera</taxon>
        <taxon>Muscomorpha</taxon>
        <taxon>Oestroidea</taxon>
        <taxon>Calliphoridae</taxon>
        <taxon>Luciliinae</taxon>
        <taxon>Lucilia</taxon>
    </lineage>
</organism>
<keyword evidence="3 12" id="KW-0547">Nucleotide-binding</keyword>
<dbReference type="NCBIfam" id="TIGR00614">
    <property type="entry name" value="recQ_fam"/>
    <property type="match status" value="1"/>
</dbReference>
<evidence type="ECO:0000256" key="7">
    <source>
        <dbReference type="ARBA" id="ARBA00023125"/>
    </source>
</evidence>
<evidence type="ECO:0000256" key="4">
    <source>
        <dbReference type="ARBA" id="ARBA00022801"/>
    </source>
</evidence>
<dbReference type="GO" id="GO:0000724">
    <property type="term" value="P:double-strand break repair via homologous recombination"/>
    <property type="evidence" value="ECO:0007669"/>
    <property type="project" value="TreeGrafter"/>
</dbReference>
<dbReference type="SMART" id="SM00913">
    <property type="entry name" value="IBN_N"/>
    <property type="match status" value="1"/>
</dbReference>
<dbReference type="InterPro" id="IPR001494">
    <property type="entry name" value="Importin-beta_N"/>
</dbReference>
<keyword evidence="8" id="KW-0413">Isomerase</keyword>
<dbReference type="EC" id="5.6.2.4" evidence="12"/>
<dbReference type="GO" id="GO:0006886">
    <property type="term" value="P:intracellular protein transport"/>
    <property type="evidence" value="ECO:0007669"/>
    <property type="project" value="InterPro"/>
</dbReference>
<protein>
    <recommendedName>
        <fullName evidence="12">ATP-dependent DNA helicase</fullName>
        <ecNumber evidence="12">5.6.2.4</ecNumber>
    </recommendedName>
</protein>
<comment type="subcellular location">
    <subcellularLocation>
        <location evidence="1 12">Nucleus</location>
    </subcellularLocation>
</comment>
<keyword evidence="9 12" id="KW-0539">Nucleus</keyword>
<dbReference type="Gene3D" id="3.40.50.300">
    <property type="entry name" value="P-loop containing nucleotide triphosphate hydrolases"/>
    <property type="match status" value="1"/>
</dbReference>
<dbReference type="GO" id="GO:0005634">
    <property type="term" value="C:nucleus"/>
    <property type="evidence" value="ECO:0007669"/>
    <property type="project" value="UniProtKB-SubCell"/>
</dbReference>
<dbReference type="PROSITE" id="PS50166">
    <property type="entry name" value="IMPORTIN_B_NT"/>
    <property type="match status" value="1"/>
</dbReference>
<keyword evidence="16" id="KW-1185">Reference proteome</keyword>
<feature type="domain" description="Importin N-terminal" evidence="13">
    <location>
        <begin position="221"/>
        <end position="304"/>
    </location>
</feature>
<keyword evidence="4 12" id="KW-0378">Hydrolase</keyword>
<evidence type="ECO:0000313" key="16">
    <source>
        <dbReference type="Proteomes" id="UP000037069"/>
    </source>
</evidence>
<dbReference type="Pfam" id="PF03810">
    <property type="entry name" value="IBN_N"/>
    <property type="match status" value="1"/>
</dbReference>
<dbReference type="GO" id="GO:0043138">
    <property type="term" value="F:3'-5' DNA helicase activity"/>
    <property type="evidence" value="ECO:0007669"/>
    <property type="project" value="UniProtKB-EC"/>
</dbReference>
<evidence type="ECO:0000256" key="6">
    <source>
        <dbReference type="ARBA" id="ARBA00022840"/>
    </source>
</evidence>
<evidence type="ECO:0000256" key="9">
    <source>
        <dbReference type="ARBA" id="ARBA00023242"/>
    </source>
</evidence>
<name>A0A0L0BVC2_LUCCU</name>
<dbReference type="GO" id="GO:0005737">
    <property type="term" value="C:cytoplasm"/>
    <property type="evidence" value="ECO:0007669"/>
    <property type="project" value="TreeGrafter"/>
</dbReference>
<evidence type="ECO:0000256" key="11">
    <source>
        <dbReference type="ARBA" id="ARBA00049360"/>
    </source>
</evidence>
<keyword evidence="6 12" id="KW-0067">ATP-binding</keyword>
<dbReference type="GO" id="GO:0005524">
    <property type="term" value="F:ATP binding"/>
    <property type="evidence" value="ECO:0007669"/>
    <property type="project" value="UniProtKB-KW"/>
</dbReference>
<dbReference type="Gene3D" id="1.25.10.10">
    <property type="entry name" value="Leucine-rich Repeat Variant"/>
    <property type="match status" value="1"/>
</dbReference>
<dbReference type="InterPro" id="IPR001650">
    <property type="entry name" value="Helicase_C-like"/>
</dbReference>
<evidence type="ECO:0000256" key="2">
    <source>
        <dbReference type="ARBA" id="ARBA00005446"/>
    </source>
</evidence>
<dbReference type="GO" id="GO:0031267">
    <property type="term" value="F:small GTPase binding"/>
    <property type="evidence" value="ECO:0007669"/>
    <property type="project" value="InterPro"/>
</dbReference>
<accession>A0A0L0BVC2</accession>
<dbReference type="Pfam" id="PF00271">
    <property type="entry name" value="Helicase_C"/>
    <property type="match status" value="1"/>
</dbReference>
<dbReference type="SUPFAM" id="SSF48371">
    <property type="entry name" value="ARM repeat"/>
    <property type="match status" value="1"/>
</dbReference>
<dbReference type="Pfam" id="PF16124">
    <property type="entry name" value="RecQ_Zn_bind"/>
    <property type="match status" value="1"/>
</dbReference>
<dbReference type="PANTHER" id="PTHR13710">
    <property type="entry name" value="DNA HELICASE RECQ FAMILY MEMBER"/>
    <property type="match status" value="1"/>
</dbReference>
<comment type="catalytic activity">
    <reaction evidence="10 12">
        <text>Couples ATP hydrolysis with the unwinding of duplex DNA by translocating in the 3'-5' direction.</text>
        <dbReference type="EC" id="5.6.2.4"/>
    </reaction>
</comment>
<evidence type="ECO:0000256" key="8">
    <source>
        <dbReference type="ARBA" id="ARBA00023235"/>
    </source>
</evidence>
<dbReference type="GO" id="GO:0009378">
    <property type="term" value="F:four-way junction helicase activity"/>
    <property type="evidence" value="ECO:0007669"/>
    <property type="project" value="TreeGrafter"/>
</dbReference>
<dbReference type="InterPro" id="IPR016024">
    <property type="entry name" value="ARM-type_fold"/>
</dbReference>
<dbReference type="OrthoDB" id="10261556at2759"/>
<dbReference type="SMART" id="SM00490">
    <property type="entry name" value="HELICc"/>
    <property type="match status" value="1"/>
</dbReference>
<dbReference type="InterPro" id="IPR011989">
    <property type="entry name" value="ARM-like"/>
</dbReference>
<dbReference type="PROSITE" id="PS51194">
    <property type="entry name" value="HELICASE_CTER"/>
    <property type="match status" value="1"/>
</dbReference>
<dbReference type="GO" id="GO:0003677">
    <property type="term" value="F:DNA binding"/>
    <property type="evidence" value="ECO:0007669"/>
    <property type="project" value="UniProtKB-KW"/>
</dbReference>
<evidence type="ECO:0000256" key="5">
    <source>
        <dbReference type="ARBA" id="ARBA00022806"/>
    </source>
</evidence>
<comment type="caution">
    <text evidence="15">The sequence shown here is derived from an EMBL/GenBank/DDBJ whole genome shotgun (WGS) entry which is preliminary data.</text>
</comment>
<dbReference type="GO" id="GO:0016887">
    <property type="term" value="F:ATP hydrolysis activity"/>
    <property type="evidence" value="ECO:0007669"/>
    <property type="project" value="RHEA"/>
</dbReference>
<dbReference type="FunFam" id="3.40.50.300:FF:000340">
    <property type="entry name" value="Bloom syndrome, RecQ helicase"/>
    <property type="match status" value="1"/>
</dbReference>
<reference evidence="15 16" key="1">
    <citation type="journal article" date="2015" name="Nat. Commun.">
        <title>Lucilia cuprina genome unlocks parasitic fly biology to underpin future interventions.</title>
        <authorList>
            <person name="Anstead C.A."/>
            <person name="Korhonen P.K."/>
            <person name="Young N.D."/>
            <person name="Hall R.S."/>
            <person name="Jex A.R."/>
            <person name="Murali S.C."/>
            <person name="Hughes D.S."/>
            <person name="Lee S.F."/>
            <person name="Perry T."/>
            <person name="Stroehlein A.J."/>
            <person name="Ansell B.R."/>
            <person name="Breugelmans B."/>
            <person name="Hofmann A."/>
            <person name="Qu J."/>
            <person name="Dugan S."/>
            <person name="Lee S.L."/>
            <person name="Chao H."/>
            <person name="Dinh H."/>
            <person name="Han Y."/>
            <person name="Doddapaneni H.V."/>
            <person name="Worley K.C."/>
            <person name="Muzny D.M."/>
            <person name="Ioannidis P."/>
            <person name="Waterhouse R.M."/>
            <person name="Zdobnov E.M."/>
            <person name="James P.J."/>
            <person name="Bagnall N.H."/>
            <person name="Kotze A.C."/>
            <person name="Gibbs R.A."/>
            <person name="Richards S."/>
            <person name="Batterham P."/>
            <person name="Gasser R.B."/>
        </authorList>
    </citation>
    <scope>NUCLEOTIDE SEQUENCE [LARGE SCALE GENOMIC DNA]</scope>
    <source>
        <strain evidence="15 16">LS</strain>
        <tissue evidence="15">Full body</tissue>
    </source>
</reference>
<dbReference type="CDD" id="cd18794">
    <property type="entry name" value="SF2_C_RecQ"/>
    <property type="match status" value="1"/>
</dbReference>
<evidence type="ECO:0000256" key="1">
    <source>
        <dbReference type="ARBA" id="ARBA00004123"/>
    </source>
</evidence>
<evidence type="ECO:0000259" key="13">
    <source>
        <dbReference type="PROSITE" id="PS50166"/>
    </source>
</evidence>
<dbReference type="GO" id="GO:0005694">
    <property type="term" value="C:chromosome"/>
    <property type="evidence" value="ECO:0007669"/>
    <property type="project" value="TreeGrafter"/>
</dbReference>
<evidence type="ECO:0000313" key="15">
    <source>
        <dbReference type="EMBL" id="KNC23933.1"/>
    </source>
</evidence>
<dbReference type="AlphaFoldDB" id="A0A0L0BVC2"/>
<comment type="catalytic activity">
    <reaction evidence="11 12">
        <text>ATP + H2O = ADP + phosphate + H(+)</text>
        <dbReference type="Rhea" id="RHEA:13065"/>
        <dbReference type="ChEBI" id="CHEBI:15377"/>
        <dbReference type="ChEBI" id="CHEBI:15378"/>
        <dbReference type="ChEBI" id="CHEBI:30616"/>
        <dbReference type="ChEBI" id="CHEBI:43474"/>
        <dbReference type="ChEBI" id="CHEBI:456216"/>
    </reaction>
</comment>
<dbReference type="InterPro" id="IPR027417">
    <property type="entry name" value="P-loop_NTPase"/>
</dbReference>
<dbReference type="PANTHER" id="PTHR13710:SF153">
    <property type="entry name" value="RECQ-LIKE DNA HELICASE BLM"/>
    <property type="match status" value="1"/>
</dbReference>
<dbReference type="Proteomes" id="UP000037069">
    <property type="component" value="Unassembled WGS sequence"/>
</dbReference>
<dbReference type="InterPro" id="IPR032284">
    <property type="entry name" value="RecQ_Zn-bd"/>
</dbReference>
<dbReference type="GO" id="GO:0007131">
    <property type="term" value="P:reciprocal meiotic recombination"/>
    <property type="evidence" value="ECO:0007669"/>
    <property type="project" value="UniProtKB-ARBA"/>
</dbReference>
<dbReference type="EMBL" id="JRES01001285">
    <property type="protein sequence ID" value="KNC23933.1"/>
    <property type="molecule type" value="Genomic_DNA"/>
</dbReference>
<evidence type="ECO:0000256" key="3">
    <source>
        <dbReference type="ARBA" id="ARBA00022741"/>
    </source>
</evidence>
<dbReference type="InterPro" id="IPR004589">
    <property type="entry name" value="DNA_helicase_ATP-dep_RecQ"/>
</dbReference>
<dbReference type="SUPFAM" id="SSF52540">
    <property type="entry name" value="P-loop containing nucleoside triphosphate hydrolases"/>
    <property type="match status" value="1"/>
</dbReference>
<evidence type="ECO:0000256" key="12">
    <source>
        <dbReference type="RuleBase" id="RU364117"/>
    </source>
</evidence>